<dbReference type="Proteomes" id="UP000009062">
    <property type="component" value="Chromosome"/>
</dbReference>
<keyword evidence="3 5" id="KW-1133">Transmembrane helix</keyword>
<gene>
    <name evidence="7" type="ordered locus">Pogu_2224</name>
</gene>
<feature type="transmembrane region" description="Helical" evidence="5">
    <location>
        <begin position="342"/>
        <end position="362"/>
    </location>
</feature>
<sequence>MSDGEEEKGKWTHIIEATWKELQDTSPRYTPYVTYGLLTANILMFLATFGAMSNDPWSVGLTASEFIENPMAPKVLLSMFAHAGIIHLLGNMAYLYKHGDNVEAAMGRLRYLVFYLICGYAAVASQVLYSSAVGTPRVMLAPMVGASGAISGVLGAYLYLWPGASTYRCFCFRFSCYCMRLTARRDIAIWLGFQFVLPVLEPSVAVFAHLGGLVAGIALAPIFAKRENVARLRQMAKQGEYRGPPPDEYEVLVTGWDGVVKVVVALAVIAVVAVAALGVKGHMWHVYTVKYRLDGGVEELVETGPPQPLKVEQVITGCLPVGVSCFPVDGYLLVSHGPASNIGILLSVGLIGALLLLLYDAVKTQEEWEVL</sequence>
<evidence type="ECO:0000313" key="7">
    <source>
        <dbReference type="EMBL" id="AFA40251.1"/>
    </source>
</evidence>
<organism evidence="7 8">
    <name type="scientific">Pyrobaculum oguniense (strain DSM 13380 / JCM 10595 / TE7)</name>
    <dbReference type="NCBI Taxonomy" id="698757"/>
    <lineage>
        <taxon>Archaea</taxon>
        <taxon>Thermoproteota</taxon>
        <taxon>Thermoprotei</taxon>
        <taxon>Thermoproteales</taxon>
        <taxon>Thermoproteaceae</taxon>
        <taxon>Pyrobaculum</taxon>
    </lineage>
</organism>
<feature type="transmembrane region" description="Helical" evidence="5">
    <location>
        <begin position="111"/>
        <end position="132"/>
    </location>
</feature>
<dbReference type="Gene3D" id="1.20.1540.10">
    <property type="entry name" value="Rhomboid-like"/>
    <property type="match status" value="1"/>
</dbReference>
<feature type="transmembrane region" description="Helical" evidence="5">
    <location>
        <begin position="182"/>
        <end position="200"/>
    </location>
</feature>
<dbReference type="eggNOG" id="arCOG09776">
    <property type="taxonomic scope" value="Archaea"/>
</dbReference>
<dbReference type="SUPFAM" id="SSF144091">
    <property type="entry name" value="Rhomboid-like"/>
    <property type="match status" value="1"/>
</dbReference>
<feature type="transmembrane region" description="Helical" evidence="5">
    <location>
        <begin position="206"/>
        <end position="224"/>
    </location>
</feature>
<proteinExistence type="predicted"/>
<accession>H6QCY3</accession>
<dbReference type="MEROPS" id="S54.027"/>
<evidence type="ECO:0000256" key="4">
    <source>
        <dbReference type="ARBA" id="ARBA00023136"/>
    </source>
</evidence>
<dbReference type="PANTHER" id="PTHR43066:SF11">
    <property type="entry name" value="PEPTIDASE S54 RHOMBOID DOMAIN-CONTAINING PROTEIN"/>
    <property type="match status" value="1"/>
</dbReference>
<evidence type="ECO:0000256" key="5">
    <source>
        <dbReference type="SAM" id="Phobius"/>
    </source>
</evidence>
<evidence type="ECO:0000256" key="2">
    <source>
        <dbReference type="ARBA" id="ARBA00022692"/>
    </source>
</evidence>
<feature type="transmembrane region" description="Helical" evidence="5">
    <location>
        <begin position="71"/>
        <end position="90"/>
    </location>
</feature>
<dbReference type="KEGG" id="pog:Pogu_2224"/>
<evidence type="ECO:0000313" key="8">
    <source>
        <dbReference type="Proteomes" id="UP000009062"/>
    </source>
</evidence>
<keyword evidence="8" id="KW-1185">Reference proteome</keyword>
<dbReference type="InterPro" id="IPR035952">
    <property type="entry name" value="Rhomboid-like_sf"/>
</dbReference>
<dbReference type="InterPro" id="IPR022764">
    <property type="entry name" value="Peptidase_S54_rhomboid_dom"/>
</dbReference>
<dbReference type="GO" id="GO:0016020">
    <property type="term" value="C:membrane"/>
    <property type="evidence" value="ECO:0007669"/>
    <property type="project" value="UniProtKB-SubCell"/>
</dbReference>
<feature type="domain" description="Peptidase S54 rhomboid" evidence="6">
    <location>
        <begin position="75"/>
        <end position="225"/>
    </location>
</feature>
<dbReference type="eggNOG" id="arCOG01768">
    <property type="taxonomic scope" value="Archaea"/>
</dbReference>
<dbReference type="EMBL" id="CP003316">
    <property type="protein sequence ID" value="AFA40251.1"/>
    <property type="molecule type" value="Genomic_DNA"/>
</dbReference>
<keyword evidence="4 5" id="KW-0472">Membrane</keyword>
<evidence type="ECO:0000256" key="1">
    <source>
        <dbReference type="ARBA" id="ARBA00004141"/>
    </source>
</evidence>
<protein>
    <submittedName>
        <fullName evidence="7">Membrane protein</fullName>
    </submittedName>
</protein>
<feature type="transmembrane region" description="Helical" evidence="5">
    <location>
        <begin position="138"/>
        <end position="161"/>
    </location>
</feature>
<evidence type="ECO:0000256" key="3">
    <source>
        <dbReference type="ARBA" id="ARBA00022989"/>
    </source>
</evidence>
<feature type="transmembrane region" description="Helical" evidence="5">
    <location>
        <begin position="32"/>
        <end position="51"/>
    </location>
</feature>
<feature type="transmembrane region" description="Helical" evidence="5">
    <location>
        <begin position="259"/>
        <end position="279"/>
    </location>
</feature>
<dbReference type="PANTHER" id="PTHR43066">
    <property type="entry name" value="RHOMBOID-RELATED PROTEIN"/>
    <property type="match status" value="1"/>
</dbReference>
<dbReference type="STRING" id="698757.Pogu_2224"/>
<name>H6QCY3_PYROT</name>
<evidence type="ECO:0000259" key="6">
    <source>
        <dbReference type="Pfam" id="PF01694"/>
    </source>
</evidence>
<dbReference type="GO" id="GO:0004252">
    <property type="term" value="F:serine-type endopeptidase activity"/>
    <property type="evidence" value="ECO:0007669"/>
    <property type="project" value="InterPro"/>
</dbReference>
<dbReference type="AlphaFoldDB" id="H6QCY3"/>
<dbReference type="HOGENOM" id="CLU_745183_0_0_2"/>
<reference evidence="7 8" key="1">
    <citation type="journal article" date="2012" name="Stand. Genomic Sci.">
        <title>Complete genome sequence of Pyrobaculum oguniense.</title>
        <authorList>
            <person name="Bernick D.L."/>
            <person name="Karplus K."/>
            <person name="Lui L.M."/>
            <person name="Coker J.K."/>
            <person name="Murphy J.N."/>
            <person name="Chan P.P."/>
            <person name="Cozen A.E."/>
            <person name="Lowe T.M."/>
        </authorList>
    </citation>
    <scope>NUCLEOTIDE SEQUENCE [LARGE SCALE GENOMIC DNA]</scope>
    <source>
        <strain evidence="7 8">TE7</strain>
    </source>
</reference>
<keyword evidence="2 5" id="KW-0812">Transmembrane</keyword>
<comment type="subcellular location">
    <subcellularLocation>
        <location evidence="1">Membrane</location>
        <topology evidence="1">Multi-pass membrane protein</topology>
    </subcellularLocation>
</comment>
<dbReference type="Pfam" id="PF01694">
    <property type="entry name" value="Rhomboid"/>
    <property type="match status" value="1"/>
</dbReference>